<name>A0ABR4D166_9HELO</name>
<evidence type="ECO:0000256" key="2">
    <source>
        <dbReference type="SAM" id="MobiDB-lite"/>
    </source>
</evidence>
<organism evidence="3 4">
    <name type="scientific">Oculimacula yallundae</name>
    <dbReference type="NCBI Taxonomy" id="86028"/>
    <lineage>
        <taxon>Eukaryota</taxon>
        <taxon>Fungi</taxon>
        <taxon>Dikarya</taxon>
        <taxon>Ascomycota</taxon>
        <taxon>Pezizomycotina</taxon>
        <taxon>Leotiomycetes</taxon>
        <taxon>Helotiales</taxon>
        <taxon>Ploettnerulaceae</taxon>
        <taxon>Oculimacula</taxon>
    </lineage>
</organism>
<evidence type="ECO:0000313" key="4">
    <source>
        <dbReference type="Proteomes" id="UP001595075"/>
    </source>
</evidence>
<feature type="region of interest" description="Disordered" evidence="2">
    <location>
        <begin position="162"/>
        <end position="266"/>
    </location>
</feature>
<feature type="compositionally biased region" description="Low complexity" evidence="2">
    <location>
        <begin position="286"/>
        <end position="304"/>
    </location>
</feature>
<dbReference type="Proteomes" id="UP001595075">
    <property type="component" value="Unassembled WGS sequence"/>
</dbReference>
<proteinExistence type="predicted"/>
<reference evidence="3 4" key="1">
    <citation type="journal article" date="2024" name="Commun. Biol.">
        <title>Comparative genomic analysis of thermophilic fungi reveals convergent evolutionary adaptations and gene losses.</title>
        <authorList>
            <person name="Steindorff A.S."/>
            <person name="Aguilar-Pontes M.V."/>
            <person name="Robinson A.J."/>
            <person name="Andreopoulos B."/>
            <person name="LaButti K."/>
            <person name="Kuo A."/>
            <person name="Mondo S."/>
            <person name="Riley R."/>
            <person name="Otillar R."/>
            <person name="Haridas S."/>
            <person name="Lipzen A."/>
            <person name="Grimwood J."/>
            <person name="Schmutz J."/>
            <person name="Clum A."/>
            <person name="Reid I.D."/>
            <person name="Moisan M.C."/>
            <person name="Butler G."/>
            <person name="Nguyen T.T.M."/>
            <person name="Dewar K."/>
            <person name="Conant G."/>
            <person name="Drula E."/>
            <person name="Henrissat B."/>
            <person name="Hansel C."/>
            <person name="Singer S."/>
            <person name="Hutchinson M.I."/>
            <person name="de Vries R.P."/>
            <person name="Natvig D.O."/>
            <person name="Powell A.J."/>
            <person name="Tsang A."/>
            <person name="Grigoriev I.V."/>
        </authorList>
    </citation>
    <scope>NUCLEOTIDE SEQUENCE [LARGE SCALE GENOMIC DNA]</scope>
    <source>
        <strain evidence="3 4">CBS 494.80</strain>
    </source>
</reference>
<evidence type="ECO:0000256" key="1">
    <source>
        <dbReference type="SAM" id="Coils"/>
    </source>
</evidence>
<gene>
    <name evidence="3" type="ORF">VTL71DRAFT_839</name>
</gene>
<keyword evidence="4" id="KW-1185">Reference proteome</keyword>
<feature type="compositionally biased region" description="Basic and acidic residues" evidence="2">
    <location>
        <begin position="166"/>
        <end position="175"/>
    </location>
</feature>
<sequence>MALCGQPKKGSGEPCNNWARIGHSTCRYHPSDNEDDDDDDNDSSDESLGDALEAGGPAEDPASPEYPDDLARGDDGQQEAGFQAPELGIDKKVTAEEVSAEQVLAGDSIRYEEGITVTDSPQMGPLQEHKENHCLSAMSHPEIEARIPQQRQLLISEDARLTTGERWSEQPRHSDTNVPAAVTRDTPPPTLISSIASASEPIVSPTSFPPDIKRIREESNSLYMANTKRLKKMDDEPTGMDIPRPQSGTGSPVPNNTGTESPVLQSPDIELPLSQSSEAEGPALLSADATPSTPQASAPASVQQSTDIVLYQPSPTTIQPDPMPSAQQSRELITQCMKERDEALEWAAKQTAEVTRLNEAAEKARSEWGLEALRIEENAERRWNICQDQLLGSHAEQLRVQRGQHNDVVAAIYTDQAENGSIPSLIGVDSGVLEKLRRRSQPFNHDTEHPSDQSSMSVVAQKQWNLALLDAALAEKESQVNSWLNKISIKEREYDRLTEDNQSLSRAFDNLYTKVLIKETDLAATIERCRESDERYTELLNLELRNALILSSQFKEPVDRLKAEYEKVSQELNEVRESHTCAESAYDALCRSSARIQKESEVKNAVLEKERNQLEEEIKSTSEQLKKLRASTAQAKTALAKTVAEDEKVRAELAEYHELKVGLKSASERRDKLRISTAQAETALSNTVAEDEKVRAELAGKVKETLEWWQAALKKMDTLLSKLAKEDRYIAVSSDDIDKRKHLVEEWEKIKRAST</sequence>
<feature type="region of interest" description="Disordered" evidence="2">
    <location>
        <begin position="1"/>
        <end position="90"/>
    </location>
</feature>
<feature type="coiled-coil region" evidence="1">
    <location>
        <begin position="558"/>
        <end position="631"/>
    </location>
</feature>
<accession>A0ABR4D166</accession>
<protein>
    <submittedName>
        <fullName evidence="3">Uncharacterized protein</fullName>
    </submittedName>
</protein>
<feature type="coiled-coil region" evidence="1">
    <location>
        <begin position="473"/>
        <end position="507"/>
    </location>
</feature>
<keyword evidence="1" id="KW-0175">Coiled coil</keyword>
<comment type="caution">
    <text evidence="3">The sequence shown here is derived from an EMBL/GenBank/DDBJ whole genome shotgun (WGS) entry which is preliminary data.</text>
</comment>
<evidence type="ECO:0000313" key="3">
    <source>
        <dbReference type="EMBL" id="KAL2075896.1"/>
    </source>
</evidence>
<feature type="region of interest" description="Disordered" evidence="2">
    <location>
        <begin position="279"/>
        <end position="304"/>
    </location>
</feature>
<feature type="compositionally biased region" description="Acidic residues" evidence="2">
    <location>
        <begin position="33"/>
        <end position="48"/>
    </location>
</feature>
<dbReference type="EMBL" id="JAZHXI010000001">
    <property type="protein sequence ID" value="KAL2075896.1"/>
    <property type="molecule type" value="Genomic_DNA"/>
</dbReference>
<feature type="compositionally biased region" description="Polar residues" evidence="2">
    <location>
        <begin position="246"/>
        <end position="264"/>
    </location>
</feature>